<comment type="caution">
    <text evidence="1">The sequence shown here is derived from an EMBL/GenBank/DDBJ whole genome shotgun (WGS) entry which is preliminary data.</text>
</comment>
<dbReference type="EMBL" id="BRZM01000115">
    <property type="protein sequence ID" value="GLD67609.1"/>
    <property type="molecule type" value="Genomic_DNA"/>
</dbReference>
<name>A0AAD3NA93_LATJO</name>
<proteinExistence type="predicted"/>
<dbReference type="AlphaFoldDB" id="A0AAD3NA93"/>
<gene>
    <name evidence="1" type="ORF">AKAME5_001894600</name>
</gene>
<accession>A0AAD3NA93</accession>
<protein>
    <submittedName>
        <fullName evidence="1">Spermatogenesis-associated protein 2-like protein isoform X1</fullName>
    </submittedName>
</protein>
<reference evidence="1" key="1">
    <citation type="submission" date="2022-08" db="EMBL/GenBank/DDBJ databases">
        <title>Genome sequencing of akame (Lates japonicus).</title>
        <authorList>
            <person name="Hashiguchi Y."/>
            <person name="Takahashi H."/>
        </authorList>
    </citation>
    <scope>NUCLEOTIDE SEQUENCE</scope>
    <source>
        <strain evidence="1">Kochi</strain>
    </source>
</reference>
<sequence length="160" mass="17960">MEMLRHCLGLDPLRGDGESLKAPPSTTAASGGQVKTRGGCRAWLKAFEVLEQAALNLYLSPWRNEVQSSQVLDVPGVSHSQPLSIEIHGGLVFASAQTYAIRENKGTGQGHFDRSLPDAQRMSRWLIPIFVLRAIIQNQHEMFLMRKNNLDFELWHKLLL</sequence>
<keyword evidence="2" id="KW-1185">Reference proteome</keyword>
<organism evidence="1 2">
    <name type="scientific">Lates japonicus</name>
    <name type="common">Japanese lates</name>
    <dbReference type="NCBI Taxonomy" id="270547"/>
    <lineage>
        <taxon>Eukaryota</taxon>
        <taxon>Metazoa</taxon>
        <taxon>Chordata</taxon>
        <taxon>Craniata</taxon>
        <taxon>Vertebrata</taxon>
        <taxon>Euteleostomi</taxon>
        <taxon>Actinopterygii</taxon>
        <taxon>Neopterygii</taxon>
        <taxon>Teleostei</taxon>
        <taxon>Neoteleostei</taxon>
        <taxon>Acanthomorphata</taxon>
        <taxon>Carangaria</taxon>
        <taxon>Carangaria incertae sedis</taxon>
        <taxon>Centropomidae</taxon>
        <taxon>Lates</taxon>
    </lineage>
</organism>
<dbReference type="Proteomes" id="UP001279410">
    <property type="component" value="Unassembled WGS sequence"/>
</dbReference>
<evidence type="ECO:0000313" key="2">
    <source>
        <dbReference type="Proteomes" id="UP001279410"/>
    </source>
</evidence>
<evidence type="ECO:0000313" key="1">
    <source>
        <dbReference type="EMBL" id="GLD67609.1"/>
    </source>
</evidence>
<dbReference type="Gene3D" id="1.20.58.2190">
    <property type="match status" value="1"/>
</dbReference>